<protein>
    <submittedName>
        <fullName evidence="2">Uncharacterized protein</fullName>
    </submittedName>
</protein>
<gene>
    <name evidence="2" type="ORF">CD29_08865</name>
</gene>
<name>A0A0A3IW97_9BACL</name>
<reference evidence="2 3" key="1">
    <citation type="submission" date="2014-02" db="EMBL/GenBank/DDBJ databases">
        <title>Draft genome sequence of Lysinibacillus manganicus DSM 26584T.</title>
        <authorList>
            <person name="Zhang F."/>
            <person name="Wang G."/>
            <person name="Zhang L."/>
        </authorList>
    </citation>
    <scope>NUCLEOTIDE SEQUENCE [LARGE SCALE GENOMIC DNA]</scope>
    <source>
        <strain evidence="2 3">DSM 26584</strain>
    </source>
</reference>
<dbReference type="Proteomes" id="UP000030416">
    <property type="component" value="Unassembled WGS sequence"/>
</dbReference>
<keyword evidence="1" id="KW-0732">Signal</keyword>
<proteinExistence type="predicted"/>
<comment type="caution">
    <text evidence="2">The sequence shown here is derived from an EMBL/GenBank/DDBJ whole genome shotgun (WGS) entry which is preliminary data.</text>
</comment>
<dbReference type="Gene3D" id="3.40.190.10">
    <property type="entry name" value="Periplasmic binding protein-like II"/>
    <property type="match status" value="1"/>
</dbReference>
<dbReference type="AlphaFoldDB" id="A0A0A3IW97"/>
<evidence type="ECO:0000313" key="3">
    <source>
        <dbReference type="Proteomes" id="UP000030416"/>
    </source>
</evidence>
<dbReference type="OrthoDB" id="9785015at2"/>
<dbReference type="EMBL" id="JPVN01000008">
    <property type="protein sequence ID" value="KGR79102.1"/>
    <property type="molecule type" value="Genomic_DNA"/>
</dbReference>
<feature type="signal peptide" evidence="1">
    <location>
        <begin position="1"/>
        <end position="22"/>
    </location>
</feature>
<organism evidence="2 3">
    <name type="scientific">Ureibacillus manganicus DSM 26584</name>
    <dbReference type="NCBI Taxonomy" id="1384049"/>
    <lineage>
        <taxon>Bacteria</taxon>
        <taxon>Bacillati</taxon>
        <taxon>Bacillota</taxon>
        <taxon>Bacilli</taxon>
        <taxon>Bacillales</taxon>
        <taxon>Caryophanaceae</taxon>
        <taxon>Ureibacillus</taxon>
    </lineage>
</organism>
<dbReference type="STRING" id="1384049.CD29_08865"/>
<dbReference type="RefSeq" id="WP_036185341.1">
    <property type="nucleotide sequence ID" value="NZ_AVDA01000008.1"/>
</dbReference>
<feature type="chain" id="PRO_5039229367" evidence="1">
    <location>
        <begin position="23"/>
        <end position="85"/>
    </location>
</feature>
<evidence type="ECO:0000256" key="1">
    <source>
        <dbReference type="SAM" id="SignalP"/>
    </source>
</evidence>
<keyword evidence="3" id="KW-1185">Reference proteome</keyword>
<sequence length="85" mass="9568">MRMHTRFASTLLFLLLFISASKEDGVDLLGIELVLVVLKEGSIIKSFEVLNKSEVGRISIGTPETVSVGKYEEESRGKVEFMERY</sequence>
<accession>A0A0A3IW97</accession>
<evidence type="ECO:0000313" key="2">
    <source>
        <dbReference type="EMBL" id="KGR79102.1"/>
    </source>
</evidence>